<dbReference type="EMBL" id="HG001890">
    <property type="protein sequence ID" value="CDF37971.1"/>
    <property type="molecule type" value="Genomic_DNA"/>
</dbReference>
<dbReference type="OrthoDB" id="2781at2759"/>
<dbReference type="Gene3D" id="3.90.320.10">
    <property type="match status" value="1"/>
</dbReference>
<dbReference type="AlphaFoldDB" id="R7QKI4"/>
<dbReference type="GeneID" id="17325556"/>
<name>R7QKI4_CHOCR</name>
<evidence type="ECO:0000259" key="1">
    <source>
        <dbReference type="Pfam" id="PF12705"/>
    </source>
</evidence>
<evidence type="ECO:0000313" key="2">
    <source>
        <dbReference type="EMBL" id="CDF37971.1"/>
    </source>
</evidence>
<protein>
    <recommendedName>
        <fullName evidence="1">PD-(D/E)XK endonuclease-like domain-containing protein</fullName>
    </recommendedName>
</protein>
<keyword evidence="3" id="KW-1185">Reference proteome</keyword>
<evidence type="ECO:0000313" key="3">
    <source>
        <dbReference type="Proteomes" id="UP000012073"/>
    </source>
</evidence>
<sequence length="179" mass="19757">MPHTTNLIAVYTSPQHSHAFPFLLTSVHQVDCLVRFDDGTFGVIDFKTSQAAKSSLTYSRQLHAYALAIENPSTQSELLQGTVSDMGLVVYTLKDFHTPATENGDISAALTGDLTYVQVPRDDKAFEGFLSEVLDVLILPEAPPPPPPLLKRKWGASFSSCPYCQFLHDAKMRGLIHEH</sequence>
<dbReference type="RefSeq" id="XP_005717840.1">
    <property type="nucleotide sequence ID" value="XM_005717783.1"/>
</dbReference>
<organism evidence="2 3">
    <name type="scientific">Chondrus crispus</name>
    <name type="common">Carrageen Irish moss</name>
    <name type="synonym">Polymorpha crispa</name>
    <dbReference type="NCBI Taxonomy" id="2769"/>
    <lineage>
        <taxon>Eukaryota</taxon>
        <taxon>Rhodophyta</taxon>
        <taxon>Florideophyceae</taxon>
        <taxon>Rhodymeniophycidae</taxon>
        <taxon>Gigartinales</taxon>
        <taxon>Gigartinaceae</taxon>
        <taxon>Chondrus</taxon>
    </lineage>
</organism>
<reference evidence="3" key="1">
    <citation type="journal article" date="2013" name="Proc. Natl. Acad. Sci. U.S.A.">
        <title>Genome structure and metabolic features in the red seaweed Chondrus crispus shed light on evolution of the Archaeplastida.</title>
        <authorList>
            <person name="Collen J."/>
            <person name="Porcel B."/>
            <person name="Carre W."/>
            <person name="Ball S.G."/>
            <person name="Chaparro C."/>
            <person name="Tonon T."/>
            <person name="Barbeyron T."/>
            <person name="Michel G."/>
            <person name="Noel B."/>
            <person name="Valentin K."/>
            <person name="Elias M."/>
            <person name="Artiguenave F."/>
            <person name="Arun A."/>
            <person name="Aury J.M."/>
            <person name="Barbosa-Neto J.F."/>
            <person name="Bothwell J.H."/>
            <person name="Bouget F.Y."/>
            <person name="Brillet L."/>
            <person name="Cabello-Hurtado F."/>
            <person name="Capella-Gutierrez S."/>
            <person name="Charrier B."/>
            <person name="Cladiere L."/>
            <person name="Cock J.M."/>
            <person name="Coelho S.M."/>
            <person name="Colleoni C."/>
            <person name="Czjzek M."/>
            <person name="Da Silva C."/>
            <person name="Delage L."/>
            <person name="Denoeud F."/>
            <person name="Deschamps P."/>
            <person name="Dittami S.M."/>
            <person name="Gabaldon T."/>
            <person name="Gachon C.M."/>
            <person name="Groisillier A."/>
            <person name="Herve C."/>
            <person name="Jabbari K."/>
            <person name="Katinka M."/>
            <person name="Kloareg B."/>
            <person name="Kowalczyk N."/>
            <person name="Labadie K."/>
            <person name="Leblanc C."/>
            <person name="Lopez P.J."/>
            <person name="McLachlan D.H."/>
            <person name="Meslet-Cladiere L."/>
            <person name="Moustafa A."/>
            <person name="Nehr Z."/>
            <person name="Nyvall Collen P."/>
            <person name="Panaud O."/>
            <person name="Partensky F."/>
            <person name="Poulain J."/>
            <person name="Rensing S.A."/>
            <person name="Rousvoal S."/>
            <person name="Samson G."/>
            <person name="Symeonidi A."/>
            <person name="Weissenbach J."/>
            <person name="Zambounis A."/>
            <person name="Wincker P."/>
            <person name="Boyen C."/>
        </authorList>
    </citation>
    <scope>NUCLEOTIDE SEQUENCE [LARGE SCALE GENOMIC DNA]</scope>
    <source>
        <strain evidence="3">cv. Stackhouse</strain>
    </source>
</reference>
<feature type="domain" description="PD-(D/E)XK endonuclease-like" evidence="1">
    <location>
        <begin position="30"/>
        <end position="166"/>
    </location>
</feature>
<dbReference type="InterPro" id="IPR038726">
    <property type="entry name" value="PDDEXK_AddAB-type"/>
</dbReference>
<dbReference type="Proteomes" id="UP000012073">
    <property type="component" value="Unassembled WGS sequence"/>
</dbReference>
<dbReference type="InterPro" id="IPR011604">
    <property type="entry name" value="PDDEXK-like_dom_sf"/>
</dbReference>
<dbReference type="KEGG" id="ccp:CHC_T00005969001"/>
<proteinExistence type="predicted"/>
<gene>
    <name evidence="2" type="ORF">CHC_T00005969001</name>
</gene>
<dbReference type="Gramene" id="CDF37971">
    <property type="protein sequence ID" value="CDF37971"/>
    <property type="gene ID" value="CHC_T00005969001"/>
</dbReference>
<accession>R7QKI4</accession>
<dbReference type="Pfam" id="PF12705">
    <property type="entry name" value="PDDEXK_1"/>
    <property type="match status" value="1"/>
</dbReference>